<dbReference type="RefSeq" id="WP_272179620.1">
    <property type="nucleotide sequence ID" value="NZ_JAQOMS010000002.1"/>
</dbReference>
<keyword evidence="2" id="KW-1185">Reference proteome</keyword>
<evidence type="ECO:0000313" key="1">
    <source>
        <dbReference type="EMBL" id="MDC2887844.1"/>
    </source>
</evidence>
<dbReference type="EMBL" id="JAQOMS010000002">
    <property type="protein sequence ID" value="MDC2887844.1"/>
    <property type="molecule type" value="Genomic_DNA"/>
</dbReference>
<reference evidence="1 2" key="1">
    <citation type="submission" date="2023-01" db="EMBL/GenBank/DDBJ databases">
        <title>Psychrosphaera sp. nov., isolated from marine algae.</title>
        <authorList>
            <person name="Bayburt H."/>
            <person name="Choi B.J."/>
            <person name="Kim J.M."/>
            <person name="Choi D.G."/>
            <person name="Jeon C.O."/>
        </authorList>
    </citation>
    <scope>NUCLEOTIDE SEQUENCE [LARGE SCALE GENOMIC DNA]</scope>
    <source>
        <strain evidence="1 2">G1-22</strain>
    </source>
</reference>
<comment type="caution">
    <text evidence="1">The sequence shown here is derived from an EMBL/GenBank/DDBJ whole genome shotgun (WGS) entry which is preliminary data.</text>
</comment>
<dbReference type="Proteomes" id="UP001528411">
    <property type="component" value="Unassembled WGS sequence"/>
</dbReference>
<gene>
    <name evidence="1" type="ORF">PN838_02065</name>
</gene>
<name>A0ABT5F9V5_9GAMM</name>
<sequence length="40" mass="4695">MAQGSVYIFAIILVAIRLKLDFSWAKYYVISSYRYSSELQ</sequence>
<organism evidence="1 2">
    <name type="scientific">Psychrosphaera algicola</name>
    <dbReference type="NCBI Taxonomy" id="3023714"/>
    <lineage>
        <taxon>Bacteria</taxon>
        <taxon>Pseudomonadati</taxon>
        <taxon>Pseudomonadota</taxon>
        <taxon>Gammaproteobacteria</taxon>
        <taxon>Alteromonadales</taxon>
        <taxon>Pseudoalteromonadaceae</taxon>
        <taxon>Psychrosphaera</taxon>
    </lineage>
</organism>
<accession>A0ABT5F9V5</accession>
<proteinExistence type="predicted"/>
<protein>
    <submittedName>
        <fullName evidence="1">Uncharacterized protein</fullName>
    </submittedName>
</protein>
<evidence type="ECO:0000313" key="2">
    <source>
        <dbReference type="Proteomes" id="UP001528411"/>
    </source>
</evidence>